<evidence type="ECO:0000313" key="1">
    <source>
        <dbReference type="EMBL" id="MCQ8131043.1"/>
    </source>
</evidence>
<reference evidence="1 2" key="1">
    <citation type="submission" date="2022-07" db="EMBL/GenBank/DDBJ databases">
        <title>Methylomonas rivi sp. nov., Methylomonas rosea sp. nov., Methylomonas aureus sp. nov. and Methylomonas subterranea sp. nov., four novel methanotrophs isolated from a freshwater creek and the deep terrestrial subsurface.</title>
        <authorList>
            <person name="Abin C."/>
            <person name="Sankaranarayanan K."/>
            <person name="Garner C."/>
            <person name="Sindelar R."/>
            <person name="Kotary K."/>
            <person name="Garner R."/>
            <person name="Barclay S."/>
            <person name="Lawson P."/>
            <person name="Krumholz L."/>
        </authorList>
    </citation>
    <scope>NUCLEOTIDE SEQUENCE [LARGE SCALE GENOMIC DNA]</scope>
    <source>
        <strain evidence="1 2">WSC-6</strain>
    </source>
</reference>
<dbReference type="RefSeq" id="WP_256617422.1">
    <property type="nucleotide sequence ID" value="NZ_JANIBK010000324.1"/>
</dbReference>
<protein>
    <submittedName>
        <fullName evidence="1">XdhC family protein</fullName>
    </submittedName>
</protein>
<accession>A0ABT1UBZ5</accession>
<proteinExistence type="predicted"/>
<gene>
    <name evidence="1" type="ORF">NP596_21490</name>
</gene>
<dbReference type="EMBL" id="JANIBK010000324">
    <property type="protein sequence ID" value="MCQ8131043.1"/>
    <property type="molecule type" value="Genomic_DNA"/>
</dbReference>
<keyword evidence="2" id="KW-1185">Reference proteome</keyword>
<name>A0ABT1UBZ5_9GAMM</name>
<evidence type="ECO:0000313" key="2">
    <source>
        <dbReference type="Proteomes" id="UP001524586"/>
    </source>
</evidence>
<sequence>MRAPAGLDLGAKLPEEIALSIASEMIMLRRGGQGGCLSASPPAAESVTAR</sequence>
<comment type="caution">
    <text evidence="1">The sequence shown here is derived from an EMBL/GenBank/DDBJ whole genome shotgun (WGS) entry which is preliminary data.</text>
</comment>
<organism evidence="1 2">
    <name type="scientific">Methylomonas rivi</name>
    <dbReference type="NCBI Taxonomy" id="2952226"/>
    <lineage>
        <taxon>Bacteria</taxon>
        <taxon>Pseudomonadati</taxon>
        <taxon>Pseudomonadota</taxon>
        <taxon>Gammaproteobacteria</taxon>
        <taxon>Methylococcales</taxon>
        <taxon>Methylococcaceae</taxon>
        <taxon>Methylomonas</taxon>
    </lineage>
</organism>
<dbReference type="Gene3D" id="3.40.50.720">
    <property type="entry name" value="NAD(P)-binding Rossmann-like Domain"/>
    <property type="match status" value="1"/>
</dbReference>
<dbReference type="Proteomes" id="UP001524586">
    <property type="component" value="Unassembled WGS sequence"/>
</dbReference>